<sequence>MIRGMSREFLSSCPENTSTVPVYIFSGLMGTSDTPDSVVTSKAVYSMVCTVGNSYPEIRAQVLTCCT</sequence>
<reference evidence="1" key="1">
    <citation type="submission" date="2014-11" db="EMBL/GenBank/DDBJ databases">
        <authorList>
            <person name="Amaro Gonzalez C."/>
        </authorList>
    </citation>
    <scope>NUCLEOTIDE SEQUENCE</scope>
</reference>
<accession>A0A0E9R2E8</accession>
<proteinExistence type="predicted"/>
<dbReference type="EMBL" id="GBXM01086059">
    <property type="protein sequence ID" value="JAH22518.1"/>
    <property type="molecule type" value="Transcribed_RNA"/>
</dbReference>
<dbReference type="AlphaFoldDB" id="A0A0E9R2E8"/>
<organism evidence="1">
    <name type="scientific">Anguilla anguilla</name>
    <name type="common">European freshwater eel</name>
    <name type="synonym">Muraena anguilla</name>
    <dbReference type="NCBI Taxonomy" id="7936"/>
    <lineage>
        <taxon>Eukaryota</taxon>
        <taxon>Metazoa</taxon>
        <taxon>Chordata</taxon>
        <taxon>Craniata</taxon>
        <taxon>Vertebrata</taxon>
        <taxon>Euteleostomi</taxon>
        <taxon>Actinopterygii</taxon>
        <taxon>Neopterygii</taxon>
        <taxon>Teleostei</taxon>
        <taxon>Anguilliformes</taxon>
        <taxon>Anguillidae</taxon>
        <taxon>Anguilla</taxon>
    </lineage>
</organism>
<reference evidence="1" key="2">
    <citation type="journal article" date="2015" name="Fish Shellfish Immunol.">
        <title>Early steps in the European eel (Anguilla anguilla)-Vibrio vulnificus interaction in the gills: Role of the RtxA13 toxin.</title>
        <authorList>
            <person name="Callol A."/>
            <person name="Pajuelo D."/>
            <person name="Ebbesson L."/>
            <person name="Teles M."/>
            <person name="MacKenzie S."/>
            <person name="Amaro C."/>
        </authorList>
    </citation>
    <scope>NUCLEOTIDE SEQUENCE</scope>
</reference>
<name>A0A0E9R2E8_ANGAN</name>
<evidence type="ECO:0000313" key="1">
    <source>
        <dbReference type="EMBL" id="JAH22518.1"/>
    </source>
</evidence>
<protein>
    <submittedName>
        <fullName evidence="1">Uncharacterized protein</fullName>
    </submittedName>
</protein>